<protein>
    <submittedName>
        <fullName evidence="2">Uncharacterized protein</fullName>
    </submittedName>
</protein>
<accession>A0A1V4JQQ0</accession>
<dbReference type="AlphaFoldDB" id="A0A1V4JQQ0"/>
<organism evidence="2 3">
    <name type="scientific">Patagioenas fasciata monilis</name>
    <dbReference type="NCBI Taxonomy" id="372326"/>
    <lineage>
        <taxon>Eukaryota</taxon>
        <taxon>Metazoa</taxon>
        <taxon>Chordata</taxon>
        <taxon>Craniata</taxon>
        <taxon>Vertebrata</taxon>
        <taxon>Euteleostomi</taxon>
        <taxon>Archelosauria</taxon>
        <taxon>Archosauria</taxon>
        <taxon>Dinosauria</taxon>
        <taxon>Saurischia</taxon>
        <taxon>Theropoda</taxon>
        <taxon>Coelurosauria</taxon>
        <taxon>Aves</taxon>
        <taxon>Neognathae</taxon>
        <taxon>Neoaves</taxon>
        <taxon>Columbimorphae</taxon>
        <taxon>Columbiformes</taxon>
        <taxon>Columbidae</taxon>
        <taxon>Patagioenas</taxon>
    </lineage>
</organism>
<gene>
    <name evidence="2" type="ORF">AV530_001335</name>
</gene>
<proteinExistence type="predicted"/>
<feature type="region of interest" description="Disordered" evidence="1">
    <location>
        <begin position="17"/>
        <end position="39"/>
    </location>
</feature>
<keyword evidence="3" id="KW-1185">Reference proteome</keyword>
<name>A0A1V4JQQ0_PATFA</name>
<comment type="caution">
    <text evidence="2">The sequence shown here is derived from an EMBL/GenBank/DDBJ whole genome shotgun (WGS) entry which is preliminary data.</text>
</comment>
<evidence type="ECO:0000313" key="3">
    <source>
        <dbReference type="Proteomes" id="UP000190648"/>
    </source>
</evidence>
<evidence type="ECO:0000313" key="2">
    <source>
        <dbReference type="EMBL" id="OPJ74481.1"/>
    </source>
</evidence>
<sequence>MEGEGSKAAKTVLMTLCQHKDPPAPTPRDSQGKMEPQELAPTCQTKPLEDTELAPAEAAELYLLHLPVGGFLSC</sequence>
<evidence type="ECO:0000256" key="1">
    <source>
        <dbReference type="SAM" id="MobiDB-lite"/>
    </source>
</evidence>
<reference evidence="2 3" key="1">
    <citation type="submission" date="2016-02" db="EMBL/GenBank/DDBJ databases">
        <title>Band-tailed pigeon sequencing and assembly.</title>
        <authorList>
            <person name="Soares A.E."/>
            <person name="Novak B.J."/>
            <person name="Rice E.S."/>
            <person name="O'Connell B."/>
            <person name="Chang D."/>
            <person name="Weber S."/>
            <person name="Shapiro B."/>
        </authorList>
    </citation>
    <scope>NUCLEOTIDE SEQUENCE [LARGE SCALE GENOMIC DNA]</scope>
    <source>
        <strain evidence="2">BTP2013</strain>
        <tissue evidence="2">Blood</tissue>
    </source>
</reference>
<dbReference type="Proteomes" id="UP000190648">
    <property type="component" value="Unassembled WGS sequence"/>
</dbReference>
<dbReference type="EMBL" id="LSYS01006700">
    <property type="protein sequence ID" value="OPJ74481.1"/>
    <property type="molecule type" value="Genomic_DNA"/>
</dbReference>